<organism evidence="5 6">
    <name type="scientific">Flavobacterium hydrophilum</name>
    <dbReference type="NCBI Taxonomy" id="2211445"/>
    <lineage>
        <taxon>Bacteria</taxon>
        <taxon>Pseudomonadati</taxon>
        <taxon>Bacteroidota</taxon>
        <taxon>Flavobacteriia</taxon>
        <taxon>Flavobacteriales</taxon>
        <taxon>Flavobacteriaceae</taxon>
        <taxon>Flavobacterium</taxon>
    </lineage>
</organism>
<dbReference type="RefSeq" id="WP_110345619.1">
    <property type="nucleotide sequence ID" value="NZ_QJHL01000001.1"/>
</dbReference>
<evidence type="ECO:0000256" key="2">
    <source>
        <dbReference type="ARBA" id="ARBA00022801"/>
    </source>
</evidence>
<proteinExistence type="predicted"/>
<keyword evidence="1 3" id="KW-0732">Signal</keyword>
<evidence type="ECO:0000313" key="6">
    <source>
        <dbReference type="Proteomes" id="UP000247681"/>
    </source>
</evidence>
<dbReference type="InterPro" id="IPR054593">
    <property type="entry name" value="Beta-mannosidase-like_N2"/>
</dbReference>
<comment type="caution">
    <text evidence="5">The sequence shown here is derived from an EMBL/GenBank/DDBJ whole genome shotgun (WGS) entry which is preliminary data.</text>
</comment>
<dbReference type="GO" id="GO:0005975">
    <property type="term" value="P:carbohydrate metabolic process"/>
    <property type="evidence" value="ECO:0007669"/>
    <property type="project" value="InterPro"/>
</dbReference>
<evidence type="ECO:0000313" key="5">
    <source>
        <dbReference type="EMBL" id="PXY46612.1"/>
    </source>
</evidence>
<dbReference type="OrthoDB" id="9761519at2"/>
<evidence type="ECO:0000256" key="3">
    <source>
        <dbReference type="SAM" id="SignalP"/>
    </source>
</evidence>
<feature type="chain" id="PRO_5016085899" description="Beta-mannosidase-like galactose-binding domain-containing protein" evidence="3">
    <location>
        <begin position="24"/>
        <end position="1002"/>
    </location>
</feature>
<dbReference type="Gene3D" id="2.60.120.260">
    <property type="entry name" value="Galactose-binding domain-like"/>
    <property type="match status" value="1"/>
</dbReference>
<dbReference type="InterPro" id="IPR008979">
    <property type="entry name" value="Galactose-bd-like_sf"/>
</dbReference>
<dbReference type="SUPFAM" id="SSF49785">
    <property type="entry name" value="Galactose-binding domain-like"/>
    <property type="match status" value="1"/>
</dbReference>
<dbReference type="GO" id="GO:0004553">
    <property type="term" value="F:hydrolase activity, hydrolyzing O-glycosyl compounds"/>
    <property type="evidence" value="ECO:0007669"/>
    <property type="project" value="InterPro"/>
</dbReference>
<feature type="signal peptide" evidence="3">
    <location>
        <begin position="1"/>
        <end position="23"/>
    </location>
</feature>
<dbReference type="Pfam" id="PF22666">
    <property type="entry name" value="Glyco_hydro_2_N2"/>
    <property type="match status" value="1"/>
</dbReference>
<gene>
    <name evidence="5" type="ORF">DMB68_05465</name>
</gene>
<keyword evidence="2" id="KW-0378">Hydrolase</keyword>
<feature type="domain" description="Beta-mannosidase-like galactose-binding" evidence="4">
    <location>
        <begin position="841"/>
        <end position="912"/>
    </location>
</feature>
<dbReference type="Proteomes" id="UP000247681">
    <property type="component" value="Unassembled WGS sequence"/>
</dbReference>
<sequence>MKIKFFIKALVFMLLLSILIVNASFIIKDNNSDDDQIAKDFADANGPTPYILWQWMNGCVTKEGITSDLEAFKKVGIKNVQQFLVGGSEADITDPNITVLGGQWNDLMQFSLDECQRLGMDFGTHNSPGWSSSGAPGLKVEDSMQKLIWAKTSVSGKTAMGSIVAKAQIEAKWNYYKDICLIAIPKGKENLTKENIIVITDGLDKEDRLNKKLPEGQWEIFRFGHTTTGEMNMTAPVSGQGLEVDKMNRNALDKFWALYPKKLLDLAGKHSGKTFKRIEIDSYEAGFQDWTPKMSAEFKTRRGYELLPWLLVKACYVIDSKDSTERFQYDMQRTINELYADNYYGYLEELIHKTPGLEFLCEPYGTGKKNFDETAIRGIGDMVMCEFWTKPATWGWDSILPVSSNAHVNGKKIVAAEAFTGQPQYAFQNDLADLKATGDLAFCEGVNLFVLHASAHQPWPHLKPGMTMGWWGTQFGPSQTWWDHGAAEWIQYVSRCQLLLQKGLFVSDICYLQLSRQKKTFIPGGYKGDICNEKELLTRFSVNDNKLVLPDGMTYKILILPNDCKLEPELAHKIEKLVDDGAVVVGNGFAGSPGLNKSIENTLEIKSISERLFGSFGEKKSEKRILNIGKGKVYSGYSAKEVLALEEISKDVEVLDNEKDLNWIHRNDKNVDYYFISNPTSDNKSYRINFRIKDMKPELWDPVSGKMTDVLIWENNKNQTSISLNLEANGSCFIVFRKKNEGNSNSVKTISLNGEDLKTKLQITNDNKLILSKKGVYEVSFKNNKTTTIKQNKDPETILLNDNWNVNFEENRGAAPTAHFAKLISWPLHTDPGIRFFSGTASYKKTFQLNSKQLKTNKRLLLDLGKVKNIATVTVNQKKVAVIWKPPFSVDITDYCNSGENQLEVTVTNLWPNRIIGDKNEPEDCVWGPIRDFPYVKPAPVIGRNLQEIPQWVVNKIERPSKNRITFCTVDFFEKNTPLLESGLIGPVRINIEDILDLKNIK</sequence>
<keyword evidence="6" id="KW-1185">Reference proteome</keyword>
<dbReference type="NCBIfam" id="NF045579">
    <property type="entry name" value="rhamnoside_JR"/>
    <property type="match status" value="1"/>
</dbReference>
<dbReference type="PANTHER" id="PTHR43817">
    <property type="entry name" value="GLYCOSYL HYDROLASE"/>
    <property type="match status" value="1"/>
</dbReference>
<protein>
    <recommendedName>
        <fullName evidence="4">Beta-mannosidase-like galactose-binding domain-containing protein</fullName>
    </recommendedName>
</protein>
<accession>A0A2V4C7I8</accession>
<reference evidence="5 6" key="1">
    <citation type="submission" date="2018-05" db="EMBL/GenBank/DDBJ databases">
        <title>Flavobacterium sp. strain IMCC34758, incomplete genome.</title>
        <authorList>
            <person name="Joung Y."/>
        </authorList>
    </citation>
    <scope>NUCLEOTIDE SEQUENCE [LARGE SCALE GENOMIC DNA]</scope>
    <source>
        <strain evidence="5 6">IMCC34758</strain>
    </source>
</reference>
<evidence type="ECO:0000256" key="1">
    <source>
        <dbReference type="ARBA" id="ARBA00022729"/>
    </source>
</evidence>
<dbReference type="EMBL" id="QJHL01000001">
    <property type="protein sequence ID" value="PXY46612.1"/>
    <property type="molecule type" value="Genomic_DNA"/>
</dbReference>
<dbReference type="PANTHER" id="PTHR43817:SF1">
    <property type="entry name" value="HYDROLASE, FAMILY 43, PUTATIVE (AFU_ORTHOLOGUE AFUA_3G01660)-RELATED"/>
    <property type="match status" value="1"/>
</dbReference>
<dbReference type="AlphaFoldDB" id="A0A2V4C7I8"/>
<dbReference type="Pfam" id="PF17132">
    <property type="entry name" value="Glyco_hydro_106"/>
    <property type="match status" value="2"/>
</dbReference>
<name>A0A2V4C7I8_9FLAO</name>
<evidence type="ECO:0000259" key="4">
    <source>
        <dbReference type="Pfam" id="PF22666"/>
    </source>
</evidence>